<dbReference type="AlphaFoldDB" id="A0A146L6A3"/>
<feature type="compositionally biased region" description="Polar residues" evidence="1">
    <location>
        <begin position="35"/>
        <end position="46"/>
    </location>
</feature>
<name>A0A146L6A3_LYGHE</name>
<gene>
    <name evidence="2" type="primary">YTHDF1_1</name>
    <name evidence="2" type="ORF">g.32335</name>
</gene>
<reference evidence="2" key="1">
    <citation type="journal article" date="2016" name="Gigascience">
        <title>De novo construction of an expanded transcriptome assembly for the western tarnished plant bug, Lygus hesperus.</title>
        <authorList>
            <person name="Tassone E.E."/>
            <person name="Geib S.M."/>
            <person name="Hall B."/>
            <person name="Fabrick J.A."/>
            <person name="Brent C.S."/>
            <person name="Hull J.J."/>
        </authorList>
    </citation>
    <scope>NUCLEOTIDE SEQUENCE</scope>
</reference>
<feature type="compositionally biased region" description="Pro residues" evidence="1">
    <location>
        <begin position="196"/>
        <end position="205"/>
    </location>
</feature>
<feature type="compositionally biased region" description="Low complexity" evidence="1">
    <location>
        <begin position="281"/>
        <end position="307"/>
    </location>
</feature>
<feature type="compositionally biased region" description="Pro residues" evidence="1">
    <location>
        <begin position="230"/>
        <end position="239"/>
    </location>
</feature>
<organism evidence="2">
    <name type="scientific">Lygus hesperus</name>
    <name type="common">Western plant bug</name>
    <dbReference type="NCBI Taxonomy" id="30085"/>
    <lineage>
        <taxon>Eukaryota</taxon>
        <taxon>Metazoa</taxon>
        <taxon>Ecdysozoa</taxon>
        <taxon>Arthropoda</taxon>
        <taxon>Hexapoda</taxon>
        <taxon>Insecta</taxon>
        <taxon>Pterygota</taxon>
        <taxon>Neoptera</taxon>
        <taxon>Paraneoptera</taxon>
        <taxon>Hemiptera</taxon>
        <taxon>Heteroptera</taxon>
        <taxon>Panheteroptera</taxon>
        <taxon>Cimicomorpha</taxon>
        <taxon>Miridae</taxon>
        <taxon>Mirini</taxon>
        <taxon>Lygus</taxon>
    </lineage>
</organism>
<evidence type="ECO:0000313" key="2">
    <source>
        <dbReference type="EMBL" id="JAQ02697.1"/>
    </source>
</evidence>
<proteinExistence type="predicted"/>
<accession>A0A146L6A3</accession>
<protein>
    <submittedName>
        <fullName evidence="2">YTH domain family protein 1</fullName>
    </submittedName>
</protein>
<dbReference type="EMBL" id="GDHC01015932">
    <property type="protein sequence ID" value="JAQ02697.1"/>
    <property type="molecule type" value="Transcribed_RNA"/>
</dbReference>
<feature type="region of interest" description="Disordered" evidence="1">
    <location>
        <begin position="227"/>
        <end position="312"/>
    </location>
</feature>
<evidence type="ECO:0000256" key="1">
    <source>
        <dbReference type="SAM" id="MobiDB-lite"/>
    </source>
</evidence>
<feature type="compositionally biased region" description="Pro residues" evidence="1">
    <location>
        <begin position="247"/>
        <end position="267"/>
    </location>
</feature>
<feature type="region of interest" description="Disordered" evidence="1">
    <location>
        <begin position="1"/>
        <end position="46"/>
    </location>
</feature>
<feature type="region of interest" description="Disordered" evidence="1">
    <location>
        <begin position="142"/>
        <end position="210"/>
    </location>
</feature>
<sequence length="431" mass="48175">MSAGVSDQRMKGQGNQVTNGPKEHVNEHEDFESWRASQHQGYTTTPISTTMASDPYISNYYGTSFPYQFGMSDGTWSNSEPVTFLGSYGGQMGHDSYGGEALKGIEHGMQGLGLADPKIENKEVKDMGQGSQPKKMTWATIASQPAKPQPQVGSSGIKKKGPGMPPPPMVPGKHNMDIGTWEGKNGGSGIVKSVPTPQPPPPPQAVRPSAWGGQIRTAAPMAAPQAYMAAPPPQVPPQRHPVAALHPVPPLQTLPPPQPMTQMPPPQQQMMQQQQHHHHQQQQQHQQQHHIQQQQQQQQQQLQMQQQYRKNTSNEPYYSHKMRNIQHQQHTSNLQDYHIPPTDQRSKVLLDIDPRSYVMTPHGQKCRIENCHGVNGKKHYHCANYEQCFVIEETPNGSVKRPWWTLKTNHLLSHCKAHEKGCNPKVGKKYT</sequence>
<feature type="compositionally biased region" description="Basic and acidic residues" evidence="1">
    <location>
        <begin position="21"/>
        <end position="33"/>
    </location>
</feature>